<dbReference type="AlphaFoldDB" id="A0A0A2A8A9"/>
<sequence length="42" mass="4886">MQIPILGKLILLFALYCISDLSIKRNILRQAVRRANRARSIF</sequence>
<protein>
    <submittedName>
        <fullName evidence="1">Uncharacterized protein</fullName>
    </submittedName>
</protein>
<gene>
    <name evidence="1" type="ORF">EU95_0543</name>
</gene>
<dbReference type="Proteomes" id="UP000030355">
    <property type="component" value="Unassembled WGS sequence"/>
</dbReference>
<dbReference type="EMBL" id="JNAL01000007">
    <property type="protein sequence ID" value="KGF96658.1"/>
    <property type="molecule type" value="Genomic_DNA"/>
</dbReference>
<organism evidence="1 2">
    <name type="scientific">Prochlorococcus marinus str. MIT 9201</name>
    <dbReference type="NCBI Taxonomy" id="93057"/>
    <lineage>
        <taxon>Bacteria</taxon>
        <taxon>Bacillati</taxon>
        <taxon>Cyanobacteriota</taxon>
        <taxon>Cyanophyceae</taxon>
        <taxon>Synechococcales</taxon>
        <taxon>Prochlorococcaceae</taxon>
        <taxon>Prochlorococcus</taxon>
    </lineage>
</organism>
<comment type="caution">
    <text evidence="1">The sequence shown here is derived from an EMBL/GenBank/DDBJ whole genome shotgun (WGS) entry which is preliminary data.</text>
</comment>
<evidence type="ECO:0000313" key="2">
    <source>
        <dbReference type="Proteomes" id="UP000030355"/>
    </source>
</evidence>
<evidence type="ECO:0000313" key="1">
    <source>
        <dbReference type="EMBL" id="KGF96658.1"/>
    </source>
</evidence>
<accession>A0A0A2A8A9</accession>
<dbReference type="RefSeq" id="WP_275040482.1">
    <property type="nucleotide sequence ID" value="NZ_CP138977.1"/>
</dbReference>
<proteinExistence type="predicted"/>
<reference evidence="2" key="1">
    <citation type="journal article" date="2014" name="Sci. Data">
        <title>Genomes of diverse isolates of the marine cyanobacterium Prochlorococcus.</title>
        <authorList>
            <person name="Biller S."/>
            <person name="Berube P."/>
            <person name="Thompson J."/>
            <person name="Kelly L."/>
            <person name="Roggensack S."/>
            <person name="Awad L."/>
            <person name="Roache-Johnson K."/>
            <person name="Ding H."/>
            <person name="Giovannoni S.J."/>
            <person name="Moore L.R."/>
            <person name="Chisholm S.W."/>
        </authorList>
    </citation>
    <scope>NUCLEOTIDE SEQUENCE [LARGE SCALE GENOMIC DNA]</scope>
    <source>
        <strain evidence="2">MIT 9201</strain>
    </source>
</reference>
<name>A0A0A2A8A9_PROMR</name>